<dbReference type="InterPro" id="IPR036653">
    <property type="entry name" value="CinA-like_C"/>
</dbReference>
<evidence type="ECO:0000313" key="3">
    <source>
        <dbReference type="EMBL" id="MCS3919294.1"/>
    </source>
</evidence>
<dbReference type="NCBIfam" id="NF001813">
    <property type="entry name" value="PRK00549.1"/>
    <property type="match status" value="1"/>
</dbReference>
<feature type="domain" description="MoaB/Mog" evidence="2">
    <location>
        <begin position="4"/>
        <end position="171"/>
    </location>
</feature>
<dbReference type="InterPro" id="IPR036425">
    <property type="entry name" value="MoaB/Mog-like_dom_sf"/>
</dbReference>
<dbReference type="PANTHER" id="PTHR13939">
    <property type="entry name" value="NICOTINAMIDE-NUCLEOTIDE AMIDOHYDROLASE PNCC"/>
    <property type="match status" value="1"/>
</dbReference>
<dbReference type="Proteomes" id="UP001204798">
    <property type="component" value="Unassembled WGS sequence"/>
</dbReference>
<dbReference type="Pfam" id="PF18146">
    <property type="entry name" value="CinA_KH"/>
    <property type="match status" value="1"/>
</dbReference>
<dbReference type="Pfam" id="PF02464">
    <property type="entry name" value="CinA"/>
    <property type="match status" value="1"/>
</dbReference>
<dbReference type="NCBIfam" id="TIGR00199">
    <property type="entry name" value="PncC_domain"/>
    <property type="match status" value="1"/>
</dbReference>
<dbReference type="RefSeq" id="WP_259095577.1">
    <property type="nucleotide sequence ID" value="NZ_CP130454.1"/>
</dbReference>
<dbReference type="NCBIfam" id="TIGR00200">
    <property type="entry name" value="cinA_nterm"/>
    <property type="match status" value="1"/>
</dbReference>
<dbReference type="InterPro" id="IPR001453">
    <property type="entry name" value="MoaB/Mog_dom"/>
</dbReference>
<evidence type="ECO:0000313" key="4">
    <source>
        <dbReference type="Proteomes" id="UP001204798"/>
    </source>
</evidence>
<evidence type="ECO:0000256" key="1">
    <source>
        <dbReference type="HAMAP-Rule" id="MF_00226"/>
    </source>
</evidence>
<dbReference type="Gene3D" id="3.90.950.20">
    <property type="entry name" value="CinA-like"/>
    <property type="match status" value="1"/>
</dbReference>
<comment type="caution">
    <text evidence="3">The sequence shown here is derived from an EMBL/GenBank/DDBJ whole genome shotgun (WGS) entry which is preliminary data.</text>
</comment>
<dbReference type="InterPro" id="IPR008136">
    <property type="entry name" value="CinA_C"/>
</dbReference>
<proteinExistence type="inferred from homology"/>
<dbReference type="InterPro" id="IPR008135">
    <property type="entry name" value="Competence-induced_CinA"/>
</dbReference>
<sequence length="418" mass="45350">MTAEIISVGTELLLGQIVDTNAVYLSQQLAKLGIDLYRRMTVGDNRQEIASCVREALSRSDLVLMTGGLGPTPDDVTAAGIADAFGVPLVRHPEAEAWLTELLQRRGIPPSQTLLKQAELPEGSDWLPNPVGTAPGIWMERDRKVVVAMPGVPAEMEAMFEREVVPRLQNRLSGEVLRWRTLRFAGIGESALTDRLGELMQSLNPTLGTLVKPGEVWLRIAAKAKSEAEANEMLDAVEAKVRELAGDWLIAVGEEPIEVLVGEKLRALGLTVATAESITGGLVCSTLINVPGSSDYVRGGIVAYTDAVKMHLLGVPWEVLQKEGAVSEECARWMASQVRVRLKAHIGVATTGYAGPTGGEPDKPIGTVFIAVSTPTETCVERFQLRGTRQQIRERAAYLALVQVLRILQRGIPPCRMR</sequence>
<dbReference type="InterPro" id="IPR050101">
    <property type="entry name" value="CinA"/>
</dbReference>
<evidence type="ECO:0000259" key="2">
    <source>
        <dbReference type="SMART" id="SM00852"/>
    </source>
</evidence>
<dbReference type="CDD" id="cd00885">
    <property type="entry name" value="cinA"/>
    <property type="match status" value="1"/>
</dbReference>
<dbReference type="Gene3D" id="3.40.980.10">
    <property type="entry name" value="MoaB/Mog-like domain"/>
    <property type="match status" value="1"/>
</dbReference>
<dbReference type="EMBL" id="JANUCP010000003">
    <property type="protein sequence ID" value="MCS3919294.1"/>
    <property type="molecule type" value="Genomic_DNA"/>
</dbReference>
<comment type="similarity">
    <text evidence="1">Belongs to the CinA family.</text>
</comment>
<dbReference type="SMART" id="SM00852">
    <property type="entry name" value="MoCF_biosynth"/>
    <property type="match status" value="1"/>
</dbReference>
<dbReference type="SUPFAM" id="SSF53218">
    <property type="entry name" value="Molybdenum cofactor biosynthesis proteins"/>
    <property type="match status" value="1"/>
</dbReference>
<keyword evidence="4" id="KW-1185">Reference proteome</keyword>
<dbReference type="NCBIfam" id="TIGR00177">
    <property type="entry name" value="molyb_syn"/>
    <property type="match status" value="1"/>
</dbReference>
<dbReference type="InterPro" id="IPR041424">
    <property type="entry name" value="CinA_KH"/>
</dbReference>
<dbReference type="PIRSF" id="PIRSF006728">
    <property type="entry name" value="CinA"/>
    <property type="match status" value="1"/>
</dbReference>
<accession>A0ABT2EMV7</accession>
<protein>
    <recommendedName>
        <fullName evidence="1">CinA-like protein</fullName>
    </recommendedName>
</protein>
<reference evidence="3 4" key="1">
    <citation type="submission" date="2022-08" db="EMBL/GenBank/DDBJ databases">
        <title>Bacterial and archaeal communities from various locations to study Microbial Dark Matter (Phase II).</title>
        <authorList>
            <person name="Stepanauskas R."/>
        </authorList>
    </citation>
    <scope>NUCLEOTIDE SEQUENCE [LARGE SCALE GENOMIC DNA]</scope>
    <source>
        <strain evidence="3 4">PD1</strain>
    </source>
</reference>
<dbReference type="SUPFAM" id="SSF142433">
    <property type="entry name" value="CinA-like"/>
    <property type="match status" value="1"/>
</dbReference>
<dbReference type="GO" id="GO:0019159">
    <property type="term" value="F:nicotinamide-nucleotide amidase activity"/>
    <property type="evidence" value="ECO:0007669"/>
    <property type="project" value="UniProtKB-EC"/>
</dbReference>
<name>A0ABT2EMV7_9BACT</name>
<dbReference type="Gene3D" id="3.30.70.2860">
    <property type="match status" value="1"/>
</dbReference>
<dbReference type="Pfam" id="PF00994">
    <property type="entry name" value="MoCF_biosynth"/>
    <property type="match status" value="1"/>
</dbReference>
<keyword evidence="3" id="KW-0378">Hydrolase</keyword>
<gene>
    <name evidence="3" type="ORF">M2350_001707</name>
</gene>
<dbReference type="HAMAP" id="MF_00226_B">
    <property type="entry name" value="CinA_B"/>
    <property type="match status" value="1"/>
</dbReference>
<organism evidence="3 4">
    <name type="scientific">Candidatus Fervidibacter sacchari</name>
    <dbReference type="NCBI Taxonomy" id="1448929"/>
    <lineage>
        <taxon>Bacteria</taxon>
        <taxon>Candidatus Fervidibacterota</taxon>
        <taxon>Candidatus Fervidibacter</taxon>
    </lineage>
</organism>
<dbReference type="PANTHER" id="PTHR13939:SF0">
    <property type="entry name" value="NMN AMIDOHYDROLASE-LIKE PROTEIN YFAY"/>
    <property type="match status" value="1"/>
</dbReference>